<protein>
    <submittedName>
        <fullName evidence="4">THAP domain-containing protein</fullName>
    </submittedName>
</protein>
<dbReference type="Proteomes" id="UP000242457">
    <property type="component" value="Unassembled WGS sequence"/>
</dbReference>
<keyword evidence="5" id="KW-1185">Reference proteome</keyword>
<sequence>MVLISSNIDNMEKLTMHEAIKPLAWLKGIWRTRENCPGIGKFPTITPFEYHEEMNWHSIGQPMLNYVAKSWDAETKKPLHYEMGFLKIIPDTNKVHLLLSHNFGVTTIEEGIFENNIIKLRSTNIRRPTKVANSHKVIEKMLELQEKLRKRLLYMFLNNCYSEEERIRLEERFKILIQESRNRHDACINRLRLRYIEFLEEQRTRDEKNHKLFEALDRVDNSLTLMSTKTDRLNILRKQYESYLHTIPLSSTNNINEDNITNQAKDKYLKKDITMKQISSEAENVSSPKLLRLNSQKNRSISPSSASEDLIKSVQNTSHDYYQRNIIQSNDLNQQRNDQNILQSYPIILQNNELIQQLPTQNLLPQRKQSYIQIDSNLHVPYISSNRSSSLNQQTLSHYNFDKPLSKQMEIAHTITHFVNPERTINDISQCKSSDITKNRYIPINLQYIHSSSVVQSSQQENNKILLNNIQMQTKDIDELSPIHRTISTSIKQNDTSSLNESLMLSRQVSPNYFDYSWKKSNYFKPKHKSVSDIPVRSLKTFDVDNMIKRHKHFTPKISINTRLSTNAKQSAIEDKRRTTMIVENELDSYIDKIRKLHYDLDTQSLEEINQEQNITDNIPNISSLDDNSGDFVESKENQSKEKISKEVEKVLALADDLASRTVDLNVASSGKERMNKNRNVELVETMQNHIPIFERNYVAFAKDEISSDIKLHKPKLDLLQNIENCGKENINSVDNIPRQSQQQLIKMKSDEHNDSDISLDDKIMEQDNKNVTLKNTQKENYNEKDNIYIAIESNLNQDLFDTVEDLEPWNVDLLQKWVKKIDLTQEAENHLEKEKFVIDNFKLKDNVGQIRSLNLEENTVENGKDCRENVNEKYIDTDSTKNEQESLESKEGFVNEVEINEHISQQQENKNKKYTNNENIIQNIESTKNQIDDENKVDNEQIQECDEINFVSDNVSENNRQEVMVQNDEYGNQNYFEDSNQTQNYMQNFETEYTDLNKDYVMYEKQNYDQNALYENNQNQNYDQNMYEANQKQNYDSNMSYEINQDENYNANALYDTNQNQNYDPNASYETNQEHNYEQNTMYENNENQEYQEYINQEYMQGSSEQYEEYIDEQYDSENQYEHDPNIQYQEDTNQQYEYAYDQQYDSNQVSDTHVNQSFAYTDYDPNQIQQEEDKETQECKELQELKHEKIEEKLDTKVENKNEKLSSENEEKKTKDVIKSLLDSDTDSTIERNISNTESDFDFN</sequence>
<dbReference type="PANTHER" id="PTHR15854:SF4">
    <property type="entry name" value="PEROXYNITRITE ISOMERASE THAP4"/>
    <property type="match status" value="1"/>
</dbReference>
<dbReference type="Pfam" id="PF08768">
    <property type="entry name" value="THAP4_heme-bd"/>
    <property type="match status" value="1"/>
</dbReference>
<dbReference type="AlphaFoldDB" id="A0A2A3E566"/>
<feature type="domain" description="THAP4-like heme-binding" evidence="3">
    <location>
        <begin position="20"/>
        <end position="146"/>
    </location>
</feature>
<dbReference type="InterPro" id="IPR045165">
    <property type="entry name" value="Nitrobindin"/>
</dbReference>
<dbReference type="EMBL" id="KZ288379">
    <property type="protein sequence ID" value="PBC26634.1"/>
    <property type="molecule type" value="Genomic_DNA"/>
</dbReference>
<feature type="region of interest" description="Disordered" evidence="2">
    <location>
        <begin position="1195"/>
        <end position="1222"/>
    </location>
</feature>
<dbReference type="InterPro" id="IPR012674">
    <property type="entry name" value="Calycin"/>
</dbReference>
<dbReference type="OrthoDB" id="8015657at2759"/>
<dbReference type="PANTHER" id="PTHR15854">
    <property type="entry name" value="THAP4 PROTEIN"/>
    <property type="match status" value="1"/>
</dbReference>
<evidence type="ECO:0000313" key="4">
    <source>
        <dbReference type="EMBL" id="PBC26634.1"/>
    </source>
</evidence>
<comment type="catalytic activity">
    <reaction evidence="1">
        <text>peroxynitrite = nitrate</text>
        <dbReference type="Rhea" id="RHEA:63116"/>
        <dbReference type="ChEBI" id="CHEBI:17632"/>
        <dbReference type="ChEBI" id="CHEBI:25941"/>
    </reaction>
    <physiologicalReaction direction="left-to-right" evidence="1">
        <dbReference type="Rhea" id="RHEA:63117"/>
    </physiologicalReaction>
</comment>
<dbReference type="InterPro" id="IPR014878">
    <property type="entry name" value="THAP4-like_heme-bd"/>
</dbReference>
<organism evidence="4 5">
    <name type="scientific">Apis cerana cerana</name>
    <name type="common">Oriental honeybee</name>
    <dbReference type="NCBI Taxonomy" id="94128"/>
    <lineage>
        <taxon>Eukaryota</taxon>
        <taxon>Metazoa</taxon>
        <taxon>Ecdysozoa</taxon>
        <taxon>Arthropoda</taxon>
        <taxon>Hexapoda</taxon>
        <taxon>Insecta</taxon>
        <taxon>Pterygota</taxon>
        <taxon>Neoptera</taxon>
        <taxon>Endopterygota</taxon>
        <taxon>Hymenoptera</taxon>
        <taxon>Apocrita</taxon>
        <taxon>Aculeata</taxon>
        <taxon>Apoidea</taxon>
        <taxon>Anthophila</taxon>
        <taxon>Apidae</taxon>
        <taxon>Apis</taxon>
    </lineage>
</organism>
<dbReference type="CDD" id="cd07828">
    <property type="entry name" value="lipocalin_heme-bd-THAP4-like"/>
    <property type="match status" value="1"/>
</dbReference>
<name>A0A2A3E566_APICC</name>
<proteinExistence type="predicted"/>
<gene>
    <name evidence="4" type="ORF">APICC_09784</name>
</gene>
<feature type="compositionally biased region" description="Basic and acidic residues" evidence="2">
    <location>
        <begin position="1195"/>
        <end position="1220"/>
    </location>
</feature>
<evidence type="ECO:0000256" key="2">
    <source>
        <dbReference type="SAM" id="MobiDB-lite"/>
    </source>
</evidence>
<evidence type="ECO:0000256" key="1">
    <source>
        <dbReference type="ARBA" id="ARBA00036993"/>
    </source>
</evidence>
<evidence type="ECO:0000259" key="3">
    <source>
        <dbReference type="Pfam" id="PF08768"/>
    </source>
</evidence>
<reference evidence="4 5" key="1">
    <citation type="submission" date="2014-07" db="EMBL/GenBank/DDBJ databases">
        <title>Genomic and transcriptomic analysis on Apis cerana provide comprehensive insights into honey bee biology.</title>
        <authorList>
            <person name="Diao Q."/>
            <person name="Sun L."/>
            <person name="Zheng H."/>
            <person name="Zheng H."/>
            <person name="Xu S."/>
            <person name="Wang S."/>
            <person name="Zeng Z."/>
            <person name="Hu F."/>
            <person name="Su S."/>
            <person name="Wu J."/>
        </authorList>
    </citation>
    <scope>NUCLEOTIDE SEQUENCE [LARGE SCALE GENOMIC DNA]</scope>
    <source>
        <tissue evidence="4">Pupae without intestine</tissue>
    </source>
</reference>
<evidence type="ECO:0000313" key="5">
    <source>
        <dbReference type="Proteomes" id="UP000242457"/>
    </source>
</evidence>
<dbReference type="SUPFAM" id="SSF50814">
    <property type="entry name" value="Lipocalins"/>
    <property type="match status" value="1"/>
</dbReference>
<feature type="region of interest" description="Disordered" evidence="2">
    <location>
        <begin position="1227"/>
        <end position="1246"/>
    </location>
</feature>
<accession>A0A2A3E566</accession>
<dbReference type="Gene3D" id="2.40.128.20">
    <property type="match status" value="1"/>
</dbReference>